<evidence type="ECO:0000256" key="1">
    <source>
        <dbReference type="SAM" id="MobiDB-lite"/>
    </source>
</evidence>
<reference evidence="2" key="1">
    <citation type="submission" date="2023-04" db="EMBL/GenBank/DDBJ databases">
        <authorList>
            <consortium name="ELIXIR-Norway"/>
        </authorList>
    </citation>
    <scope>NUCLEOTIDE SEQUENCE [LARGE SCALE GENOMIC DNA]</scope>
</reference>
<protein>
    <submittedName>
        <fullName evidence="2">Uncharacterized protein</fullName>
    </submittedName>
</protein>
<gene>
    <name evidence="2" type="ORF">MRATA1EN1_LOCUS6194</name>
</gene>
<sequence length="129" mass="14002">MSRFAMPPDSPGARRDCSANTLQMCGQIFSKVKRWRPGDSGPVWKTASRPRRGLSRQSSSSSSPIPVVLPTPPCPLMQEAGRRWPLCELALQGEVYGEGGGRLFLLGITPPISAMALLVRLCLSSFDLC</sequence>
<feature type="compositionally biased region" description="Low complexity" evidence="1">
    <location>
        <begin position="55"/>
        <end position="66"/>
    </location>
</feature>
<evidence type="ECO:0000313" key="2">
    <source>
        <dbReference type="EMBL" id="CAI9157232.1"/>
    </source>
</evidence>
<evidence type="ECO:0000313" key="3">
    <source>
        <dbReference type="Proteomes" id="UP001176941"/>
    </source>
</evidence>
<accession>A0ABN8Y6N0</accession>
<feature type="region of interest" description="Disordered" evidence="1">
    <location>
        <begin position="35"/>
        <end position="67"/>
    </location>
</feature>
<dbReference type="EMBL" id="OX459951">
    <property type="protein sequence ID" value="CAI9157232.1"/>
    <property type="molecule type" value="Genomic_DNA"/>
</dbReference>
<keyword evidence="3" id="KW-1185">Reference proteome</keyword>
<dbReference type="Proteomes" id="UP001176941">
    <property type="component" value="Chromosome 15"/>
</dbReference>
<proteinExistence type="predicted"/>
<name>A0ABN8Y6N0_RANTA</name>
<organism evidence="2 3">
    <name type="scientific">Rangifer tarandus platyrhynchus</name>
    <name type="common">Svalbard reindeer</name>
    <dbReference type="NCBI Taxonomy" id="3082113"/>
    <lineage>
        <taxon>Eukaryota</taxon>
        <taxon>Metazoa</taxon>
        <taxon>Chordata</taxon>
        <taxon>Craniata</taxon>
        <taxon>Vertebrata</taxon>
        <taxon>Euteleostomi</taxon>
        <taxon>Mammalia</taxon>
        <taxon>Eutheria</taxon>
        <taxon>Laurasiatheria</taxon>
        <taxon>Artiodactyla</taxon>
        <taxon>Ruminantia</taxon>
        <taxon>Pecora</taxon>
        <taxon>Cervidae</taxon>
        <taxon>Odocoileinae</taxon>
        <taxon>Rangifer</taxon>
    </lineage>
</organism>